<dbReference type="InterPro" id="IPR050498">
    <property type="entry name" value="Ycf3"/>
</dbReference>
<dbReference type="Proteomes" id="UP000788426">
    <property type="component" value="Unassembled WGS sequence"/>
</dbReference>
<dbReference type="RefSeq" id="WP_219482084.1">
    <property type="nucleotide sequence ID" value="NZ_CAUTUP010000005.1"/>
</dbReference>
<gene>
    <name evidence="4" type="ORF">KZO38_09320</name>
</gene>
<sequence>MAIRKVFFLILLCVTTLKTYAQFNINRLITSGEIALHYEDYVPAIQYFNRVIALKPHLYVPWYDRAIAKYYLDDNVGAESDITEAIKLNPYIDGMYDLRAITRIRQAKYKEAIADYNKAISIDNRNKNYWMNRAICLVNDKQYDEALLQTDSIAKRWPKIATTYSLKAEIYLNKKDTLKAEQWLDKSIELDAFDASSWLTKAYISLSRRQWKDADKALSKSIHLKPQNATLYVNRALARININNLRGAMDDYDKAIELQPDNFLAHYNRGLLRMQLGDDNRAILDFDYVIKIEPNNILAIFNRAVLLDKTGDLRKAIKDYTTVINQFPNFWTGLAYRARCYRRLGMTNLAELDEFKIFKAQMNKHLGIQQRWSAAKLKATRKRNEIDLDKYNQLVVEDENTVEREYDSEYRGKVQNKKTDLAFMPMFEISYLPYNNGVKAFTPFVIELEQLNTPHQNDQRMQLTCNAMPLTEKSSKTYFALVDNLSLQIDSTRDERSLLPKLFQRAIANSVLQNPEAAINDLTTIVQADSLNWLAYWQLAICQTNLNGFNATKGIDTRLQAAKALSFFDKAVAIHPKNAFLLYDRANLYVVLKENKKAIEDYTKAIKLEPYLAEAYYNRGLLYLQEGNIQEATTSLSKAGELGLYKAYSVLKHSKEKKK</sequence>
<evidence type="ECO:0000256" key="1">
    <source>
        <dbReference type="ARBA" id="ARBA00022737"/>
    </source>
</evidence>
<dbReference type="Pfam" id="PF13181">
    <property type="entry name" value="TPR_8"/>
    <property type="match status" value="1"/>
</dbReference>
<dbReference type="InterPro" id="IPR019734">
    <property type="entry name" value="TPR_rpt"/>
</dbReference>
<accession>A0ABS6YEI1</accession>
<comment type="caution">
    <text evidence="4">The sequence shown here is derived from an EMBL/GenBank/DDBJ whole genome shotgun (WGS) entry which is preliminary data.</text>
</comment>
<name>A0ABS6YEI1_9BACT</name>
<keyword evidence="5" id="KW-1185">Reference proteome</keyword>
<feature type="repeat" description="TPR" evidence="3">
    <location>
        <begin position="229"/>
        <end position="262"/>
    </location>
</feature>
<dbReference type="EMBL" id="JAHXCT010000007">
    <property type="protein sequence ID" value="MBW4769950.1"/>
    <property type="molecule type" value="Genomic_DNA"/>
</dbReference>
<keyword evidence="1" id="KW-0677">Repeat</keyword>
<protein>
    <submittedName>
        <fullName evidence="4">Tetratricopeptide repeat protein</fullName>
    </submittedName>
</protein>
<organism evidence="4 5">
    <name type="scientific">Hoylesella nanceiensis</name>
    <dbReference type="NCBI Taxonomy" id="425941"/>
    <lineage>
        <taxon>Bacteria</taxon>
        <taxon>Pseudomonadati</taxon>
        <taxon>Bacteroidota</taxon>
        <taxon>Bacteroidia</taxon>
        <taxon>Bacteroidales</taxon>
        <taxon>Prevotellaceae</taxon>
        <taxon>Hoylesella</taxon>
    </lineage>
</organism>
<dbReference type="PROSITE" id="PS50005">
    <property type="entry name" value="TPR"/>
    <property type="match status" value="5"/>
</dbReference>
<proteinExistence type="predicted"/>
<keyword evidence="2 3" id="KW-0802">TPR repeat</keyword>
<feature type="repeat" description="TPR" evidence="3">
    <location>
        <begin position="579"/>
        <end position="612"/>
    </location>
</feature>
<dbReference type="Pfam" id="PF13432">
    <property type="entry name" value="TPR_16"/>
    <property type="match status" value="1"/>
</dbReference>
<feature type="repeat" description="TPR" evidence="3">
    <location>
        <begin position="263"/>
        <end position="296"/>
    </location>
</feature>
<dbReference type="Pfam" id="PF13174">
    <property type="entry name" value="TPR_6"/>
    <property type="match status" value="1"/>
</dbReference>
<dbReference type="Pfam" id="PF13414">
    <property type="entry name" value="TPR_11"/>
    <property type="match status" value="2"/>
</dbReference>
<reference evidence="4 5" key="1">
    <citation type="submission" date="2021-07" db="EMBL/GenBank/DDBJ databases">
        <title>Genomic diversity and antimicrobial resistance of Prevotella spp. isolated from chronic lung disease airways.</title>
        <authorList>
            <person name="Webb K.A."/>
            <person name="Olagoke O.S."/>
            <person name="Baird T."/>
            <person name="Neill J."/>
            <person name="Pham A."/>
            <person name="Wells T.J."/>
            <person name="Ramsay K.A."/>
            <person name="Bell S.C."/>
            <person name="Sarovich D.S."/>
            <person name="Price E.P."/>
        </authorList>
    </citation>
    <scope>NUCLEOTIDE SEQUENCE [LARGE SCALE GENOMIC DNA]</scope>
    <source>
        <strain evidence="4 5">SCHI0011.S.12</strain>
    </source>
</reference>
<dbReference type="SMART" id="SM00028">
    <property type="entry name" value="TPR"/>
    <property type="match status" value="11"/>
</dbReference>
<evidence type="ECO:0000256" key="3">
    <source>
        <dbReference type="PROSITE-ProRule" id="PRU00339"/>
    </source>
</evidence>
<evidence type="ECO:0000256" key="2">
    <source>
        <dbReference type="ARBA" id="ARBA00022803"/>
    </source>
</evidence>
<feature type="repeat" description="TPR" evidence="3">
    <location>
        <begin position="613"/>
        <end position="646"/>
    </location>
</feature>
<dbReference type="PANTHER" id="PTHR44858">
    <property type="entry name" value="TETRATRICOPEPTIDE REPEAT PROTEIN 6"/>
    <property type="match status" value="1"/>
</dbReference>
<evidence type="ECO:0000313" key="5">
    <source>
        <dbReference type="Proteomes" id="UP000788426"/>
    </source>
</evidence>
<evidence type="ECO:0000313" key="4">
    <source>
        <dbReference type="EMBL" id="MBW4769950.1"/>
    </source>
</evidence>
<dbReference type="PANTHER" id="PTHR44858:SF1">
    <property type="entry name" value="UDP-N-ACETYLGLUCOSAMINE--PEPTIDE N-ACETYLGLUCOSAMINYLTRANSFERASE SPINDLY-RELATED"/>
    <property type="match status" value="1"/>
</dbReference>
<feature type="repeat" description="TPR" evidence="3">
    <location>
        <begin position="25"/>
        <end position="58"/>
    </location>
</feature>